<sequence>MNHQINQPLQQQQQPAQKQPAEIQNNPKDQHQNQAIPIGSKSVDVLIIGGGPAALGILVNAVKTNRYSQSFQDQFYNRLNELMQGEGIAIIDAGLNFGGGLLSKYGINSNTSGGGFLKCSYKKVQFKDSTNTALQKKDPNEKLNKQKKKRPNNENGPKQGAANEKRKNTYPGGNGQSSAASTLRQGILENALSNPYAQNLLISHKPKKDEVEILPPYRDLYSSHIGKTLKEFGKNTAPLGVIGHFLNYAGNHLLSYIYQTTKKKIFYPLHKAVSIQLMQNGEILTKVKRQQVEVDEFGEIMGFIETDQVFCFRSKALVIGNGGVQGIHPELFNWFPNLDPERTIASDSLLRSYVYKNTMNMIREKNLKKIVIIGGSHSGFSCAWMLLNGPAAYFNNNAGIYVDKEPNAQRKNIKNCIDCCQCGVQLQNMKKQKINEKMQSNINGGNQQFSPQHKTSPNLKCECVCICFGFFNYDDWKFDYEGLIPNYEDYAIEILYRDHIRVFYNKVSDAEQDGYTEFASDKFKKKDGYLYSFTGLRGDAKELYLKIQRGQEKRVALIQARTPDEQREYVERADIVIWACGYQTNKIIIKDTDRKKLVLSQKVENTQYDVDGKCRLMLADGQVLAKVFGCGIAFPVRTKDGMMVSNPNMTNPRADSFSLYMNFVGDQIIKNLLPKQKYAKNTVHKIMPQKKPNQNEGNMSQKNYQQIVRARLQQYKHTVKQGLEQIDEKNLLRHKSLNMRDDCQNNLRQSQIKFDIEQTQDQNLQSSEYLGIEEAIKKQVVVSSKSVDRAAYKNGNFQNKLAQMARSPQILQKKQQIMNQKNPSNQPQLYAVAENHLNQDMMNLLNQNNNIQQNITKQVRMKNDHLKKIKSPYNQGFNKSSNKLQKLDKLSDITQSHGHVPSRQGRDIMRSSQATRKHDQMKSNEPPFKMNRSSQASFAQNHKQRTNRGSLHQNQMMFNNQMYNSTGAGLLNGGHNDPKSQMSSTHDKNTFELPPILHPLNQNHYVGMHLNNHQSQNDYYDQNQQFTHEDNYQATEGNLRQYNYTQNDQYHYTENNKYDYTINTDANQVFKDQEFGPPSKNHQKRPSQVLYLQNNDCISEDSQNYVSGDEENLGQREETDGDFARSIHNQVNDDLEQIVQENPYHSDGNSSHYNDDHFENDEDPFREDVSSEGSCLQSNSLKRSIIDRNDNHEDFNMMEEYDVDKQEDDEENVDADVDIPNEEELDSPRKGVSHSQMHGKIQDQASATKVIGVTQRRVMVNDSSTNDEENSKKSLQSSQTAKFQPIVETKAAEKITVKPYSRIHNVDLKKVNKKQLSPVLLNRNSSNNLSNIVNKVRESGEYIKDSKQNTISQTINKKKQYLNANITLSSNHEPNHQNAPNNQSNRARQSKSIKQVLISNTFENKDKAINYVRRNYLNQNVNQSSSTNNNITNSTNQNLVNNSQSTNGVQEVQRSNISHLKSQLNLANSHKKKNYGGMLLPSNINANAMLQNPAIISNINVDESCSSGLRTPAANKQQLKPLNNHNQISQMQQQQNQNHQPQQILIN</sequence>
<protein>
    <submittedName>
        <fullName evidence="2">Uncharacterized protein</fullName>
    </submittedName>
</protein>
<feature type="region of interest" description="Disordered" evidence="1">
    <location>
        <begin position="1260"/>
        <end position="1280"/>
    </location>
</feature>
<accession>A0A078A996</accession>
<feature type="region of interest" description="Disordered" evidence="1">
    <location>
        <begin position="1"/>
        <end position="34"/>
    </location>
</feature>
<feature type="region of interest" description="Disordered" evidence="1">
    <location>
        <begin position="1369"/>
        <end position="1390"/>
    </location>
</feature>
<evidence type="ECO:0000313" key="3">
    <source>
        <dbReference type="Proteomes" id="UP000039865"/>
    </source>
</evidence>
<feature type="compositionally biased region" description="Basic and acidic residues" evidence="1">
    <location>
        <begin position="135"/>
        <end position="144"/>
    </location>
</feature>
<dbReference type="InParanoid" id="A0A078A996"/>
<feature type="region of interest" description="Disordered" evidence="1">
    <location>
        <begin position="895"/>
        <end position="947"/>
    </location>
</feature>
<evidence type="ECO:0000256" key="1">
    <source>
        <dbReference type="SAM" id="MobiDB-lite"/>
    </source>
</evidence>
<feature type="region of interest" description="Disordered" evidence="1">
    <location>
        <begin position="130"/>
        <end position="180"/>
    </location>
</feature>
<feature type="compositionally biased region" description="Low complexity" evidence="1">
    <location>
        <begin position="1"/>
        <end position="24"/>
    </location>
</feature>
<dbReference type="OrthoDB" id="19679at2759"/>
<reference evidence="2 3" key="1">
    <citation type="submission" date="2014-06" db="EMBL/GenBank/DDBJ databases">
        <authorList>
            <person name="Swart Estienne"/>
        </authorList>
    </citation>
    <scope>NUCLEOTIDE SEQUENCE [LARGE SCALE GENOMIC DNA]</scope>
    <source>
        <strain evidence="2 3">130c</strain>
    </source>
</reference>
<proteinExistence type="predicted"/>
<feature type="compositionally biased region" description="Polar residues" evidence="1">
    <location>
        <begin position="931"/>
        <end position="947"/>
    </location>
</feature>
<feature type="region of interest" description="Disordered" evidence="1">
    <location>
        <begin position="1142"/>
        <end position="1177"/>
    </location>
</feature>
<feature type="region of interest" description="Disordered" evidence="1">
    <location>
        <begin position="1222"/>
        <end position="1243"/>
    </location>
</feature>
<name>A0A078A996_STYLE</name>
<evidence type="ECO:0000313" key="2">
    <source>
        <dbReference type="EMBL" id="CDW78845.1"/>
    </source>
</evidence>
<feature type="region of interest" description="Disordered" evidence="1">
    <location>
        <begin position="1421"/>
        <end position="1450"/>
    </location>
</feature>
<keyword evidence="3" id="KW-1185">Reference proteome</keyword>
<dbReference type="EMBL" id="CCKQ01007470">
    <property type="protein sequence ID" value="CDW78845.1"/>
    <property type="molecule type" value="Genomic_DNA"/>
</dbReference>
<organism evidence="2 3">
    <name type="scientific">Stylonychia lemnae</name>
    <name type="common">Ciliate</name>
    <dbReference type="NCBI Taxonomy" id="5949"/>
    <lineage>
        <taxon>Eukaryota</taxon>
        <taxon>Sar</taxon>
        <taxon>Alveolata</taxon>
        <taxon>Ciliophora</taxon>
        <taxon>Intramacronucleata</taxon>
        <taxon>Spirotrichea</taxon>
        <taxon>Stichotrichia</taxon>
        <taxon>Sporadotrichida</taxon>
        <taxon>Oxytrichidae</taxon>
        <taxon>Stylonychinae</taxon>
        <taxon>Stylonychia</taxon>
    </lineage>
</organism>
<gene>
    <name evidence="2" type="primary">Contig11567.g12382</name>
    <name evidence="2" type="ORF">STYLEM_7829</name>
</gene>
<feature type="compositionally biased region" description="Low complexity" evidence="1">
    <location>
        <begin position="1421"/>
        <end position="1447"/>
    </location>
</feature>
<dbReference type="Proteomes" id="UP000039865">
    <property type="component" value="Unassembled WGS sequence"/>
</dbReference>